<evidence type="ECO:0000313" key="2">
    <source>
        <dbReference type="EMBL" id="KAG5456807.1"/>
    </source>
</evidence>
<dbReference type="Proteomes" id="UP000673691">
    <property type="component" value="Unassembled WGS sequence"/>
</dbReference>
<organism evidence="2 3">
    <name type="scientific">Olpidium bornovanus</name>
    <dbReference type="NCBI Taxonomy" id="278681"/>
    <lineage>
        <taxon>Eukaryota</taxon>
        <taxon>Fungi</taxon>
        <taxon>Fungi incertae sedis</taxon>
        <taxon>Olpidiomycota</taxon>
        <taxon>Olpidiomycotina</taxon>
        <taxon>Olpidiomycetes</taxon>
        <taxon>Olpidiales</taxon>
        <taxon>Olpidiaceae</taxon>
        <taxon>Olpidium</taxon>
    </lineage>
</organism>
<feature type="compositionally biased region" description="Basic and acidic residues" evidence="1">
    <location>
        <begin position="1"/>
        <end position="12"/>
    </location>
</feature>
<dbReference type="EMBL" id="JAEFCI010011118">
    <property type="protein sequence ID" value="KAG5456807.1"/>
    <property type="molecule type" value="Genomic_DNA"/>
</dbReference>
<sequence length="547" mass="58407">EDRDAPDGERESSTNQTYAAPAPVPGCQIALTLPCLRLVSFRRPSGGSGRGVLLNKQTARAHDDASTPARRQAFFSADALALPMPASREAAHGEYERWFRRTAEVLLGDALLLVAGRPHRLLEVEFYLRDPAGGYDDPFAHGDPQQAKKGVDLTFGSASPRERRGGVLIRSICDVESNAVIEGPSLVVDHLLKGCAAASVRSLVDDALGGAPDALGGGKLLRLESGSRRSFSAAAAAAALPEPKKRKLCGSFDAAAGVYSSPRVGLVLRRSADGEVLRDRTPPGVCGSLAWVTPEVSTLTRLSHPAQRCRFFTNPRQLRKTPALNAMGVLESLSREPGPTGSLPVELACEACGIKPGTVERCMDLPELSADECRKYLNSETSGGKTISSATAKGATAILKAAEQHRWPLRRDAETYHSTDSSLSTQLVNGNSPVNGLPTCRWSHFRHPASVHVDVVGDSTRQRQLACQRATPPVAGAISVTQHLSTSTSLATQLVNGNSPFNWLPTSRCSHLRHPASVLVDVSIDHICQSQTSTFGKTVPRLLAYFG</sequence>
<protein>
    <submittedName>
        <fullName evidence="2">Uncharacterized protein</fullName>
    </submittedName>
</protein>
<dbReference type="AlphaFoldDB" id="A0A8H7ZP82"/>
<gene>
    <name evidence="2" type="ORF">BJ554DRAFT_3341</name>
</gene>
<evidence type="ECO:0000256" key="1">
    <source>
        <dbReference type="SAM" id="MobiDB-lite"/>
    </source>
</evidence>
<feature type="non-terminal residue" evidence="2">
    <location>
        <position position="1"/>
    </location>
</feature>
<evidence type="ECO:0000313" key="3">
    <source>
        <dbReference type="Proteomes" id="UP000673691"/>
    </source>
</evidence>
<keyword evidence="3" id="KW-1185">Reference proteome</keyword>
<accession>A0A8H7ZP82</accession>
<comment type="caution">
    <text evidence="2">The sequence shown here is derived from an EMBL/GenBank/DDBJ whole genome shotgun (WGS) entry which is preliminary data.</text>
</comment>
<dbReference type="OrthoDB" id="16851at2759"/>
<feature type="region of interest" description="Disordered" evidence="1">
    <location>
        <begin position="1"/>
        <end position="21"/>
    </location>
</feature>
<proteinExistence type="predicted"/>
<reference evidence="2 3" key="1">
    <citation type="journal article" name="Sci. Rep.">
        <title>Genome-scale phylogenetic analyses confirm Olpidium as the closest living zoosporic fungus to the non-flagellated, terrestrial fungi.</title>
        <authorList>
            <person name="Chang Y."/>
            <person name="Rochon D."/>
            <person name="Sekimoto S."/>
            <person name="Wang Y."/>
            <person name="Chovatia M."/>
            <person name="Sandor L."/>
            <person name="Salamov A."/>
            <person name="Grigoriev I.V."/>
            <person name="Stajich J.E."/>
            <person name="Spatafora J.W."/>
        </authorList>
    </citation>
    <scope>NUCLEOTIDE SEQUENCE [LARGE SCALE GENOMIC DNA]</scope>
    <source>
        <strain evidence="2">S191</strain>
    </source>
</reference>
<name>A0A8H7ZP82_9FUNG</name>